<evidence type="ECO:0000256" key="1">
    <source>
        <dbReference type="SAM" id="MobiDB-lite"/>
    </source>
</evidence>
<reference evidence="2" key="1">
    <citation type="submission" date="2021-02" db="EMBL/GenBank/DDBJ databases">
        <authorList>
            <person name="Nowell W R."/>
        </authorList>
    </citation>
    <scope>NUCLEOTIDE SEQUENCE</scope>
</reference>
<dbReference type="Proteomes" id="UP000663852">
    <property type="component" value="Unassembled WGS sequence"/>
</dbReference>
<dbReference type="EMBL" id="CAJNOJ010000074">
    <property type="protein sequence ID" value="CAF1039363.1"/>
    <property type="molecule type" value="Genomic_DNA"/>
</dbReference>
<organism evidence="2 3">
    <name type="scientific">Adineta ricciae</name>
    <name type="common">Rotifer</name>
    <dbReference type="NCBI Taxonomy" id="249248"/>
    <lineage>
        <taxon>Eukaryota</taxon>
        <taxon>Metazoa</taxon>
        <taxon>Spiralia</taxon>
        <taxon>Gnathifera</taxon>
        <taxon>Rotifera</taxon>
        <taxon>Eurotatoria</taxon>
        <taxon>Bdelloidea</taxon>
        <taxon>Adinetida</taxon>
        <taxon>Adinetidae</taxon>
        <taxon>Adineta</taxon>
    </lineage>
</organism>
<dbReference type="AlphaFoldDB" id="A0A814JRI9"/>
<evidence type="ECO:0000313" key="2">
    <source>
        <dbReference type="EMBL" id="CAF1039363.1"/>
    </source>
</evidence>
<sequence>MKDNEKIQRTYGGGTESAILPHKGNASNAGGNQNAGRNQNPPVDPNATASMTEYGYVYPTANVPVRRPY</sequence>
<gene>
    <name evidence="2" type="ORF">EDS130_LOCUS16841</name>
</gene>
<name>A0A814JRI9_ADIRI</name>
<feature type="region of interest" description="Disordered" evidence="1">
    <location>
        <begin position="1"/>
        <end position="56"/>
    </location>
</feature>
<protein>
    <submittedName>
        <fullName evidence="2">Uncharacterized protein</fullName>
    </submittedName>
</protein>
<comment type="caution">
    <text evidence="2">The sequence shown here is derived from an EMBL/GenBank/DDBJ whole genome shotgun (WGS) entry which is preliminary data.</text>
</comment>
<accession>A0A814JRI9</accession>
<feature type="compositionally biased region" description="Low complexity" evidence="1">
    <location>
        <begin position="24"/>
        <end position="40"/>
    </location>
</feature>
<evidence type="ECO:0000313" key="3">
    <source>
        <dbReference type="Proteomes" id="UP000663852"/>
    </source>
</evidence>
<proteinExistence type="predicted"/>